<dbReference type="SUPFAM" id="SSF47384">
    <property type="entry name" value="Homodimeric domain of signal transducing histidine kinase"/>
    <property type="match status" value="1"/>
</dbReference>
<feature type="transmembrane region" description="Helical" evidence="7">
    <location>
        <begin position="28"/>
        <end position="48"/>
    </location>
</feature>
<dbReference type="SMART" id="SM01080">
    <property type="entry name" value="CHASE2"/>
    <property type="match status" value="1"/>
</dbReference>
<evidence type="ECO:0000256" key="6">
    <source>
        <dbReference type="ARBA" id="ARBA00022777"/>
    </source>
</evidence>
<dbReference type="Pfam" id="PF05226">
    <property type="entry name" value="CHASE2"/>
    <property type="match status" value="1"/>
</dbReference>
<dbReference type="InterPro" id="IPR005467">
    <property type="entry name" value="His_kinase_dom"/>
</dbReference>
<keyword evidence="10" id="KW-1185">Reference proteome</keyword>
<dbReference type="Proteomes" id="UP000280434">
    <property type="component" value="Unassembled WGS sequence"/>
</dbReference>
<dbReference type="InterPro" id="IPR036097">
    <property type="entry name" value="HisK_dim/P_sf"/>
</dbReference>
<dbReference type="Gene3D" id="3.30.450.20">
    <property type="entry name" value="PAS domain"/>
    <property type="match status" value="1"/>
</dbReference>
<protein>
    <recommendedName>
        <fullName evidence="3">histidine kinase</fullName>
        <ecNumber evidence="3">2.7.13.3</ecNumber>
    </recommendedName>
</protein>
<dbReference type="InterPro" id="IPR036890">
    <property type="entry name" value="HATPase_C_sf"/>
</dbReference>
<dbReference type="EC" id="2.7.13.3" evidence="3"/>
<feature type="transmembrane region" description="Helical" evidence="7">
    <location>
        <begin position="321"/>
        <end position="339"/>
    </location>
</feature>
<gene>
    <name evidence="9" type="ORF">D7S89_23250</name>
</gene>
<dbReference type="InterPro" id="IPR050351">
    <property type="entry name" value="BphY/WalK/GraS-like"/>
</dbReference>
<dbReference type="SUPFAM" id="SSF55874">
    <property type="entry name" value="ATPase domain of HSP90 chaperone/DNA topoisomerase II/histidine kinase"/>
    <property type="match status" value="1"/>
</dbReference>
<dbReference type="Pfam" id="PF02518">
    <property type="entry name" value="HATPase_c"/>
    <property type="match status" value="1"/>
</dbReference>
<dbReference type="InterPro" id="IPR003661">
    <property type="entry name" value="HisK_dim/P_dom"/>
</dbReference>
<dbReference type="PRINTS" id="PR00344">
    <property type="entry name" value="BCTRLSENSOR"/>
</dbReference>
<dbReference type="PROSITE" id="PS50109">
    <property type="entry name" value="HIS_KIN"/>
    <property type="match status" value="1"/>
</dbReference>
<dbReference type="GO" id="GO:0007234">
    <property type="term" value="P:osmosensory signaling via phosphorelay pathway"/>
    <property type="evidence" value="ECO:0007669"/>
    <property type="project" value="TreeGrafter"/>
</dbReference>
<dbReference type="InterPro" id="IPR003594">
    <property type="entry name" value="HATPase_dom"/>
</dbReference>
<organism evidence="9 10">
    <name type="scientific">Trinickia fusca</name>
    <dbReference type="NCBI Taxonomy" id="2419777"/>
    <lineage>
        <taxon>Bacteria</taxon>
        <taxon>Pseudomonadati</taxon>
        <taxon>Pseudomonadota</taxon>
        <taxon>Betaproteobacteria</taxon>
        <taxon>Burkholderiales</taxon>
        <taxon>Burkholderiaceae</taxon>
        <taxon>Trinickia</taxon>
    </lineage>
</organism>
<name>A0A494X1D2_9BURK</name>
<dbReference type="InterPro" id="IPR017181">
    <property type="entry name" value="Sig_transdc_His_kin_CHASE2"/>
</dbReference>
<dbReference type="GO" id="GO:0005886">
    <property type="term" value="C:plasma membrane"/>
    <property type="evidence" value="ECO:0007669"/>
    <property type="project" value="UniProtKB-SubCell"/>
</dbReference>
<feature type="transmembrane region" description="Helical" evidence="7">
    <location>
        <begin position="346"/>
        <end position="364"/>
    </location>
</feature>
<evidence type="ECO:0000256" key="7">
    <source>
        <dbReference type="SAM" id="Phobius"/>
    </source>
</evidence>
<dbReference type="GO" id="GO:0000156">
    <property type="term" value="F:phosphorelay response regulator activity"/>
    <property type="evidence" value="ECO:0007669"/>
    <property type="project" value="TreeGrafter"/>
</dbReference>
<dbReference type="FunFam" id="3.30.565.10:FF:000006">
    <property type="entry name" value="Sensor histidine kinase WalK"/>
    <property type="match status" value="1"/>
</dbReference>
<accession>A0A494X1D2</accession>
<evidence type="ECO:0000313" key="9">
    <source>
        <dbReference type="EMBL" id="RKP44130.1"/>
    </source>
</evidence>
<evidence type="ECO:0000256" key="4">
    <source>
        <dbReference type="ARBA" id="ARBA00022553"/>
    </source>
</evidence>
<evidence type="ECO:0000256" key="5">
    <source>
        <dbReference type="ARBA" id="ARBA00022679"/>
    </source>
</evidence>
<dbReference type="EMBL" id="RBZV01000014">
    <property type="protein sequence ID" value="RKP44130.1"/>
    <property type="molecule type" value="Genomic_DNA"/>
</dbReference>
<comment type="catalytic activity">
    <reaction evidence="1">
        <text>ATP + protein L-histidine = ADP + protein N-phospho-L-histidine.</text>
        <dbReference type="EC" id="2.7.13.3"/>
    </reaction>
</comment>
<dbReference type="PANTHER" id="PTHR42878:SF12">
    <property type="entry name" value="SENSOR HISTIDINE KINASE YCBM"/>
    <property type="match status" value="1"/>
</dbReference>
<keyword evidence="6" id="KW-0418">Kinase</keyword>
<comment type="caution">
    <text evidence="9">The sequence shown here is derived from an EMBL/GenBank/DDBJ whole genome shotgun (WGS) entry which is preliminary data.</text>
</comment>
<feature type="domain" description="Histidine kinase" evidence="8">
    <location>
        <begin position="591"/>
        <end position="806"/>
    </location>
</feature>
<keyword evidence="5" id="KW-0808">Transferase</keyword>
<dbReference type="InterPro" id="IPR007890">
    <property type="entry name" value="CHASE2"/>
</dbReference>
<keyword evidence="7" id="KW-1133">Transmembrane helix</keyword>
<proteinExistence type="predicted"/>
<dbReference type="OrthoDB" id="9806704at2"/>
<dbReference type="CDD" id="cd00082">
    <property type="entry name" value="HisKA"/>
    <property type="match status" value="1"/>
</dbReference>
<evidence type="ECO:0000313" key="10">
    <source>
        <dbReference type="Proteomes" id="UP000280434"/>
    </source>
</evidence>
<keyword evidence="7" id="KW-0812">Transmembrane</keyword>
<dbReference type="Gene3D" id="1.10.287.130">
    <property type="match status" value="1"/>
</dbReference>
<dbReference type="RefSeq" id="WP_121281221.1">
    <property type="nucleotide sequence ID" value="NZ_RBZV01000014.1"/>
</dbReference>
<dbReference type="PANTHER" id="PTHR42878">
    <property type="entry name" value="TWO-COMPONENT HISTIDINE KINASE"/>
    <property type="match status" value="1"/>
</dbReference>
<dbReference type="CDD" id="cd00075">
    <property type="entry name" value="HATPase"/>
    <property type="match status" value="1"/>
</dbReference>
<keyword evidence="4" id="KW-0597">Phosphoprotein</keyword>
<sequence>MDRDDSHTPLLARIRARFRFGRPVERRFIVEWLAIGCLGVVVVFFGSIGHATLAVDRHVYDRLLVLRSRPLVPDIAIVEIDDATVSALGRWPWRRKMQASMLETVARAQPAAIVYDVLFTEPADDDDVLADAIRAVPTYLPLLLSPREPGRYRVAMMPVAPLAGAAAGVGHINLEADPDGIVRSVALAEGDEQGTWPDLVVPVFRAIRDGSLPLADGRYARYRGADPALTGADDERILIPFSRQSNAYPRISFIKMLNGEISPDLLRGKIVLVGVTASGLYDHLATPVSGETGPFSDVQMHANVLDALLSGQAIRQIDPHWVFALSLAPLMCLLAGFFVLSPWRSLLLTGVLGAAVTAGSAVLLDDAGMWLSPVPALVALIVIYPLWSWRRLEMTMSRLRRELRRLRDEPSLLPETPVPAPEREFGGDVLERHIALMAQAAERVQDMKRFVWDSLNSVPEPILVTDQFGAILIANHAGHAHFARLGRAAPEGRTLVEALGDLAFMKTIDADSELDTHMRSQWPAILDPTLGERVNILKKGVEVRDLDERDYLLRYARCRNALGDETGWIAGLVDVTALHAAERHREDALRLLSHDMRSPQASILALVDLERGRTDSERTRGLLERVERYAQRTLELADDFVQLARAESQAYVLEPVNFTELLIDASDEVWPQARAKHIRIDTRFDGDEHWICVDRSLMTRVLTNILSNAVKYSPSDTQVTITAGATAPQLVQCTIRDEGYGIPEEAKTHLFERFRRFRAPGQPPTKGVGLGMAFVKTVVTRHGGQVSVDSAPGSGTTLTVSLPAFEGPLE</sequence>
<comment type="subcellular location">
    <subcellularLocation>
        <location evidence="2">Cell inner membrane</location>
        <topology evidence="2">Multi-pass membrane protein</topology>
    </subcellularLocation>
</comment>
<reference evidence="9 10" key="1">
    <citation type="submission" date="2018-10" db="EMBL/GenBank/DDBJ databases">
        <title>Paraburkholderia sp. 7MK8-2, isolated from soil.</title>
        <authorList>
            <person name="Gao Z.-H."/>
            <person name="Qiu L.-H."/>
        </authorList>
    </citation>
    <scope>NUCLEOTIDE SEQUENCE [LARGE SCALE GENOMIC DNA]</scope>
    <source>
        <strain evidence="9 10">7MK8-2</strain>
    </source>
</reference>
<dbReference type="InterPro" id="IPR004358">
    <property type="entry name" value="Sig_transdc_His_kin-like_C"/>
</dbReference>
<dbReference type="GO" id="GO:0000155">
    <property type="term" value="F:phosphorelay sensor kinase activity"/>
    <property type="evidence" value="ECO:0007669"/>
    <property type="project" value="InterPro"/>
</dbReference>
<feature type="transmembrane region" description="Helical" evidence="7">
    <location>
        <begin position="370"/>
        <end position="389"/>
    </location>
</feature>
<evidence type="ECO:0000256" key="2">
    <source>
        <dbReference type="ARBA" id="ARBA00004429"/>
    </source>
</evidence>
<evidence type="ECO:0000256" key="1">
    <source>
        <dbReference type="ARBA" id="ARBA00000085"/>
    </source>
</evidence>
<dbReference type="Gene3D" id="3.30.565.10">
    <property type="entry name" value="Histidine kinase-like ATPase, C-terminal domain"/>
    <property type="match status" value="1"/>
</dbReference>
<dbReference type="PIRSF" id="PIRSF037347">
    <property type="entry name" value="STHK_CHASE2_PAS_prd"/>
    <property type="match status" value="1"/>
</dbReference>
<dbReference type="SMART" id="SM00387">
    <property type="entry name" value="HATPase_c"/>
    <property type="match status" value="1"/>
</dbReference>
<evidence type="ECO:0000256" key="3">
    <source>
        <dbReference type="ARBA" id="ARBA00012438"/>
    </source>
</evidence>
<dbReference type="GO" id="GO:0030295">
    <property type="term" value="F:protein kinase activator activity"/>
    <property type="evidence" value="ECO:0007669"/>
    <property type="project" value="TreeGrafter"/>
</dbReference>
<evidence type="ECO:0000259" key="8">
    <source>
        <dbReference type="PROSITE" id="PS50109"/>
    </source>
</evidence>
<dbReference type="AlphaFoldDB" id="A0A494X1D2"/>
<keyword evidence="7" id="KW-0472">Membrane</keyword>